<feature type="region of interest" description="Disordered" evidence="1">
    <location>
        <begin position="139"/>
        <end position="158"/>
    </location>
</feature>
<dbReference type="EMBL" id="CP036348">
    <property type="protein sequence ID" value="QDV67088.1"/>
    <property type="molecule type" value="Genomic_DNA"/>
</dbReference>
<dbReference type="RefSeq" id="WP_145090662.1">
    <property type="nucleotide sequence ID" value="NZ_CP036348.1"/>
</dbReference>
<dbReference type="AlphaFoldDB" id="A0A518JNK7"/>
<organism evidence="2 3">
    <name type="scientific">Rosistilla carotiformis</name>
    <dbReference type="NCBI Taxonomy" id="2528017"/>
    <lineage>
        <taxon>Bacteria</taxon>
        <taxon>Pseudomonadati</taxon>
        <taxon>Planctomycetota</taxon>
        <taxon>Planctomycetia</taxon>
        <taxon>Pirellulales</taxon>
        <taxon>Pirellulaceae</taxon>
        <taxon>Rosistilla</taxon>
    </lineage>
</organism>
<sequence>MPTSHPASCIPAFTNTAAAFLLLITAIGCGDSLPSYEMVPVSGVVNLDGSPVANASLVFYSETLPRAFATTDNSGTFKLETPQYGEGIAAGNYLVQIQSTDQTTDSQSGKSVSIPIVYGENGIEVISISNDGEKTYTFDLKSRPKNGDYVSENSMAEA</sequence>
<name>A0A518JNK7_9BACT</name>
<evidence type="ECO:0000313" key="3">
    <source>
        <dbReference type="Proteomes" id="UP000315082"/>
    </source>
</evidence>
<reference evidence="2 3" key="1">
    <citation type="submission" date="2019-02" db="EMBL/GenBank/DDBJ databases">
        <title>Deep-cultivation of Planctomycetes and their phenomic and genomic characterization uncovers novel biology.</title>
        <authorList>
            <person name="Wiegand S."/>
            <person name="Jogler M."/>
            <person name="Boedeker C."/>
            <person name="Pinto D."/>
            <person name="Vollmers J."/>
            <person name="Rivas-Marin E."/>
            <person name="Kohn T."/>
            <person name="Peeters S.H."/>
            <person name="Heuer A."/>
            <person name="Rast P."/>
            <person name="Oberbeckmann S."/>
            <person name="Bunk B."/>
            <person name="Jeske O."/>
            <person name="Meyerdierks A."/>
            <person name="Storesund J.E."/>
            <person name="Kallscheuer N."/>
            <person name="Luecker S."/>
            <person name="Lage O.M."/>
            <person name="Pohl T."/>
            <person name="Merkel B.J."/>
            <person name="Hornburger P."/>
            <person name="Mueller R.-W."/>
            <person name="Bruemmer F."/>
            <person name="Labrenz M."/>
            <person name="Spormann A.M."/>
            <person name="Op den Camp H."/>
            <person name="Overmann J."/>
            <person name="Amann R."/>
            <person name="Jetten M.S.M."/>
            <person name="Mascher T."/>
            <person name="Medema M.H."/>
            <person name="Devos D.P."/>
            <person name="Kaster A.-K."/>
            <person name="Ovreas L."/>
            <person name="Rohde M."/>
            <person name="Galperin M.Y."/>
            <person name="Jogler C."/>
        </authorList>
    </citation>
    <scope>NUCLEOTIDE SEQUENCE [LARGE SCALE GENOMIC DNA]</scope>
    <source>
        <strain evidence="2 3">Poly24</strain>
    </source>
</reference>
<gene>
    <name evidence="2" type="ORF">Poly24_07790</name>
</gene>
<evidence type="ECO:0000313" key="2">
    <source>
        <dbReference type="EMBL" id="QDV67088.1"/>
    </source>
</evidence>
<proteinExistence type="predicted"/>
<dbReference type="OrthoDB" id="217847at2"/>
<dbReference type="Proteomes" id="UP000315082">
    <property type="component" value="Chromosome"/>
</dbReference>
<evidence type="ECO:0000256" key="1">
    <source>
        <dbReference type="SAM" id="MobiDB-lite"/>
    </source>
</evidence>
<accession>A0A518JNK7</accession>
<protein>
    <recommendedName>
        <fullName evidence="4">Carboxypeptidase regulatory-like domain-containing protein</fullName>
    </recommendedName>
</protein>
<dbReference type="SUPFAM" id="SSF49478">
    <property type="entry name" value="Cna protein B-type domain"/>
    <property type="match status" value="1"/>
</dbReference>
<dbReference type="KEGG" id="rcf:Poly24_07790"/>
<evidence type="ECO:0008006" key="4">
    <source>
        <dbReference type="Google" id="ProtNLM"/>
    </source>
</evidence>
<keyword evidence="3" id="KW-1185">Reference proteome</keyword>